<evidence type="ECO:0000313" key="3">
    <source>
        <dbReference type="EMBL" id="KAF7774498.1"/>
    </source>
</evidence>
<feature type="signal peptide" evidence="1">
    <location>
        <begin position="1"/>
        <end position="18"/>
    </location>
</feature>
<dbReference type="EMBL" id="AHBZ03000014">
    <property type="protein sequence ID" value="KAF7774498.1"/>
    <property type="molecule type" value="Genomic_DNA"/>
</dbReference>
<dbReference type="GO" id="GO:0003755">
    <property type="term" value="F:peptidyl-prolyl cis-trans isomerase activity"/>
    <property type="evidence" value="ECO:0007669"/>
    <property type="project" value="InterPro"/>
</dbReference>
<evidence type="ECO:0000256" key="1">
    <source>
        <dbReference type="SAM" id="SignalP"/>
    </source>
</evidence>
<accession>A0AAD4ALH9</accession>
<comment type="caution">
    <text evidence="3">The sequence shown here is derived from an EMBL/GenBank/DDBJ whole genome shotgun (WGS) entry which is preliminary data.</text>
</comment>
<sequence>MRWLFILLVSCNSLPILANPALFSHAEITLMHKAFSQHQDNFTREQTKTRLAENQFLLDQAQQHQSHLLARQSEVGYATKFHARRYVMSLLTSHFVSTAAPQKAVVNWANYTQTQLQADLPSYPNDNHYSSAQLKKLANIDLTSFSGAPLTLADLMHEQSMQNRYKLHQGDYTLFKQLLNEHRQYNRLIKHLKVQLTQSNISLKNLALIATGELIRSPMLSYFGVQTQMHGERSDYVEILKSNITTQDIKQFYMQHKADFKHKSTVYASGAIFSSSKNAASFKKAVIKTSFQKALSQHALNNIFAKTKGILTREHNSQWAAQVVFNLKESQLAGPIRSPNGQWLVAQTHQVKFDYYSVQSETVRYQATLALIEEAAKLAYQKNKLAWFKLHKLSL</sequence>
<dbReference type="AlphaFoldDB" id="A0AAD4ALH9"/>
<reference evidence="3" key="2">
    <citation type="submission" date="2015-03" db="EMBL/GenBank/DDBJ databases">
        <title>Genome sequence of Pseudoalteromonas citrea.</title>
        <authorList>
            <person name="Xie B.-B."/>
            <person name="Rong J.-C."/>
            <person name="Qin Q.-L."/>
            <person name="Zhang Y.-Z."/>
        </authorList>
    </citation>
    <scope>NUCLEOTIDE SEQUENCE</scope>
    <source>
        <strain evidence="3">DSM 8771</strain>
    </source>
</reference>
<dbReference type="RefSeq" id="WP_010365873.1">
    <property type="nucleotide sequence ID" value="NZ_AHBZ03000014.1"/>
</dbReference>
<reference evidence="3" key="1">
    <citation type="journal article" date="2012" name="J. Bacteriol.">
        <title>Genome sequences of type strains of seven species of the marine bacterium Pseudoalteromonas.</title>
        <authorList>
            <person name="Xie B.B."/>
            <person name="Shu Y.L."/>
            <person name="Qin Q.L."/>
            <person name="Rong J.C."/>
            <person name="Zhang X.Y."/>
            <person name="Chen X.L."/>
            <person name="Shi M."/>
            <person name="He H.L."/>
            <person name="Zhou B.C."/>
            <person name="Zhang Y.Z."/>
        </authorList>
    </citation>
    <scope>NUCLEOTIDE SEQUENCE</scope>
    <source>
        <strain evidence="3">DSM 8771</strain>
    </source>
</reference>
<keyword evidence="1" id="KW-0732">Signal</keyword>
<dbReference type="Pfam" id="PF13145">
    <property type="entry name" value="Rotamase_2"/>
    <property type="match status" value="1"/>
</dbReference>
<dbReference type="Proteomes" id="UP000016487">
    <property type="component" value="Unassembled WGS sequence"/>
</dbReference>
<name>A0AAD4ALH9_9GAMM</name>
<protein>
    <recommendedName>
        <fullName evidence="2">PpiC domain-containing protein</fullName>
    </recommendedName>
</protein>
<organism evidence="3 4">
    <name type="scientific">Pseudoalteromonas citrea</name>
    <dbReference type="NCBI Taxonomy" id="43655"/>
    <lineage>
        <taxon>Bacteria</taxon>
        <taxon>Pseudomonadati</taxon>
        <taxon>Pseudomonadota</taxon>
        <taxon>Gammaproteobacteria</taxon>
        <taxon>Alteromonadales</taxon>
        <taxon>Pseudoalteromonadaceae</taxon>
        <taxon>Pseudoalteromonas</taxon>
    </lineage>
</organism>
<evidence type="ECO:0000313" key="4">
    <source>
        <dbReference type="Proteomes" id="UP000016487"/>
    </source>
</evidence>
<gene>
    <name evidence="3" type="ORF">PCIT_a0955</name>
</gene>
<feature type="domain" description="PpiC" evidence="2">
    <location>
        <begin position="244"/>
        <end position="347"/>
    </location>
</feature>
<proteinExistence type="predicted"/>
<feature type="chain" id="PRO_5041899413" description="PpiC domain-containing protein" evidence="1">
    <location>
        <begin position="19"/>
        <end position="395"/>
    </location>
</feature>
<dbReference type="InterPro" id="IPR000297">
    <property type="entry name" value="PPIase_PpiC"/>
</dbReference>
<evidence type="ECO:0000259" key="2">
    <source>
        <dbReference type="Pfam" id="PF13145"/>
    </source>
</evidence>